<proteinExistence type="predicted"/>
<keyword evidence="1" id="KW-0472">Membrane</keyword>
<comment type="caution">
    <text evidence="2">The sequence shown here is derived from an EMBL/GenBank/DDBJ whole genome shotgun (WGS) entry which is preliminary data.</text>
</comment>
<dbReference type="EMBL" id="QXQA01000006">
    <property type="protein sequence ID" value="RIX52752.1"/>
    <property type="molecule type" value="Genomic_DNA"/>
</dbReference>
<accession>A0A3A1UZY1</accession>
<keyword evidence="1" id="KW-0812">Transmembrane</keyword>
<feature type="transmembrane region" description="Helical" evidence="1">
    <location>
        <begin position="22"/>
        <end position="46"/>
    </location>
</feature>
<evidence type="ECO:0000313" key="3">
    <source>
        <dbReference type="Proteomes" id="UP000266482"/>
    </source>
</evidence>
<reference evidence="2 3" key="1">
    <citation type="submission" date="2018-09" db="EMBL/GenBank/DDBJ databases">
        <title>Paenibacillus aracenensis nov. sp. isolated from a cave in southern Spain.</title>
        <authorList>
            <person name="Jurado V."/>
            <person name="Gutierrez-Patricio S."/>
            <person name="Gonzalez-Pimentel J.L."/>
            <person name="Miller A.Z."/>
            <person name="Laiz L."/>
            <person name="Saiz-Jimenez C."/>
        </authorList>
    </citation>
    <scope>NUCLEOTIDE SEQUENCE [LARGE SCALE GENOMIC DNA]</scope>
    <source>
        <strain evidence="2 3">DSM 22867</strain>
    </source>
</reference>
<sequence length="324" mass="35024">MAGLIERAADEALFLKERKGSIVLEAALVMPILLFLLVGFSVLISLCASQMALQTTASQSVRQIAAHMYPVELAQEQLQAASGALAPSLPNPMPEWSEIAADVAGWLPDPAGEFVSSALRGDWRPLQNLAATELGKSVIEPFVRQFANPYLLKAERVRLSYISLPDLKEKEEPYIAIALEYEFPIKIPFTNRKLVLKEQAYERVWVSDAEAASYGAGSEADGGNALPLQIVAIEPTPLRPGRKATVVVKTEPGATVSLGVTYKSGASKAKHLGEATADGQGYVQWTWHVSGNTTPGIWELTVEGKDREGSISQHFAVVKKQDSG</sequence>
<keyword evidence="3" id="KW-1185">Reference proteome</keyword>
<gene>
    <name evidence="2" type="ORF">D3P08_12125</name>
</gene>
<evidence type="ECO:0000256" key="1">
    <source>
        <dbReference type="SAM" id="Phobius"/>
    </source>
</evidence>
<name>A0A3A1UZY1_9BACL</name>
<evidence type="ECO:0000313" key="2">
    <source>
        <dbReference type="EMBL" id="RIX52752.1"/>
    </source>
</evidence>
<dbReference type="AlphaFoldDB" id="A0A3A1UZY1"/>
<dbReference type="Proteomes" id="UP000266482">
    <property type="component" value="Unassembled WGS sequence"/>
</dbReference>
<protein>
    <submittedName>
        <fullName evidence="2">Pilus assembly protein</fullName>
    </submittedName>
</protein>
<organism evidence="2 3">
    <name type="scientific">Paenibacillus nanensis</name>
    <dbReference type="NCBI Taxonomy" id="393251"/>
    <lineage>
        <taxon>Bacteria</taxon>
        <taxon>Bacillati</taxon>
        <taxon>Bacillota</taxon>
        <taxon>Bacilli</taxon>
        <taxon>Bacillales</taxon>
        <taxon>Paenibacillaceae</taxon>
        <taxon>Paenibacillus</taxon>
    </lineage>
</organism>
<keyword evidence="1" id="KW-1133">Transmembrane helix</keyword>